<dbReference type="AlphaFoldDB" id="A0A1I1SU65"/>
<dbReference type="InterPro" id="IPR018673">
    <property type="entry name" value="DUF2141"/>
</dbReference>
<dbReference type="PROSITE" id="PS51257">
    <property type="entry name" value="PROKAR_LIPOPROTEIN"/>
    <property type="match status" value="1"/>
</dbReference>
<organism evidence="1 2">
    <name type="scientific">Pseudoalteromonas denitrificans DSM 6059</name>
    <dbReference type="NCBI Taxonomy" id="1123010"/>
    <lineage>
        <taxon>Bacteria</taxon>
        <taxon>Pseudomonadati</taxon>
        <taxon>Pseudomonadota</taxon>
        <taxon>Gammaproteobacteria</taxon>
        <taxon>Alteromonadales</taxon>
        <taxon>Pseudoalteromonadaceae</taxon>
        <taxon>Pseudoalteromonas</taxon>
    </lineage>
</organism>
<sequence length="172" mass="18950">MKHNNLIPILLATSLFSGCSSVSSISVNKVQGAKTQLTVDINGVESAKGQLLVYLHDNSASYYSDDDFDLNSIKFFKRLIIEPQFPFTQVIFENIPAGNYAVSVIHDEDKNGTLSRMIFPFAGMPSEPYGLSNDIYSNFTKGPFEDALIQVTAPDYKVSLTLNSHLSKMTGL</sequence>
<protein>
    <submittedName>
        <fullName evidence="1">Uncharacterized conserved protein, DUF2141 family</fullName>
    </submittedName>
</protein>
<dbReference type="RefSeq" id="WP_091990517.1">
    <property type="nucleotide sequence ID" value="NZ_FOLO01000063.1"/>
</dbReference>
<keyword evidence="2" id="KW-1185">Reference proteome</keyword>
<name>A0A1I1SU65_9GAMM</name>
<evidence type="ECO:0000313" key="1">
    <source>
        <dbReference type="EMBL" id="SFD50015.1"/>
    </source>
</evidence>
<reference evidence="1 2" key="1">
    <citation type="submission" date="2016-10" db="EMBL/GenBank/DDBJ databases">
        <authorList>
            <person name="de Groot N.N."/>
        </authorList>
    </citation>
    <scope>NUCLEOTIDE SEQUENCE [LARGE SCALE GENOMIC DNA]</scope>
    <source>
        <strain evidence="1 2">DSM 6059</strain>
    </source>
</reference>
<accession>A0A1I1SU65</accession>
<dbReference type="Pfam" id="PF09912">
    <property type="entry name" value="DUF2141"/>
    <property type="match status" value="1"/>
</dbReference>
<gene>
    <name evidence="1" type="ORF">SAMN02745724_04688</name>
</gene>
<proteinExistence type="predicted"/>
<dbReference type="OrthoDB" id="9788332at2"/>
<dbReference type="STRING" id="1123010.SAMN02745724_04688"/>
<dbReference type="EMBL" id="FOLO01000063">
    <property type="protein sequence ID" value="SFD50015.1"/>
    <property type="molecule type" value="Genomic_DNA"/>
</dbReference>
<dbReference type="Proteomes" id="UP000198862">
    <property type="component" value="Unassembled WGS sequence"/>
</dbReference>
<evidence type="ECO:0000313" key="2">
    <source>
        <dbReference type="Proteomes" id="UP000198862"/>
    </source>
</evidence>